<organism evidence="2 3">
    <name type="scientific">Tenacibaculum skagerrakense</name>
    <dbReference type="NCBI Taxonomy" id="186571"/>
    <lineage>
        <taxon>Bacteria</taxon>
        <taxon>Pseudomonadati</taxon>
        <taxon>Bacteroidota</taxon>
        <taxon>Flavobacteriia</taxon>
        <taxon>Flavobacteriales</taxon>
        <taxon>Flavobacteriaceae</taxon>
        <taxon>Tenacibaculum</taxon>
    </lineage>
</organism>
<evidence type="ECO:0008006" key="4">
    <source>
        <dbReference type="Google" id="ProtNLM"/>
    </source>
</evidence>
<keyword evidence="1" id="KW-1133">Transmembrane helix</keyword>
<dbReference type="EMBL" id="SLXM01000011">
    <property type="protein sequence ID" value="TCP22607.1"/>
    <property type="molecule type" value="Genomic_DNA"/>
</dbReference>
<keyword evidence="1" id="KW-0812">Transmembrane</keyword>
<reference evidence="2 3" key="1">
    <citation type="submission" date="2019-03" db="EMBL/GenBank/DDBJ databases">
        <title>Genomic Encyclopedia of Type Strains, Phase IV (KMG-IV): sequencing the most valuable type-strain genomes for metagenomic binning, comparative biology and taxonomic classification.</title>
        <authorList>
            <person name="Goeker M."/>
        </authorList>
    </citation>
    <scope>NUCLEOTIDE SEQUENCE [LARGE SCALE GENOMIC DNA]</scope>
    <source>
        <strain evidence="2 3">DSM 14836</strain>
    </source>
</reference>
<gene>
    <name evidence="2" type="ORF">EV195_11135</name>
</gene>
<sequence length="186" mass="21500">MPKDIRNLVNDFQQKSVELSDNHESKFLKKLQEELPKRKKSYAWLYAAASVIVLLGVGLKFYTNIDPVDPKPLTNPDATQVVDLGDISPEMQKIENYYLTAINYEIASLEVTPENKALLDEYFERISKLDADYKRLNQKLQKEGVNNETINALITNLQLRLQLLIQLKDQVNDLQSKQNKNEKYTI</sequence>
<accession>A0A4R2NLZ3</accession>
<evidence type="ECO:0000256" key="1">
    <source>
        <dbReference type="SAM" id="Phobius"/>
    </source>
</evidence>
<keyword evidence="3" id="KW-1185">Reference proteome</keyword>
<evidence type="ECO:0000313" key="2">
    <source>
        <dbReference type="EMBL" id="TCP22607.1"/>
    </source>
</evidence>
<feature type="transmembrane region" description="Helical" evidence="1">
    <location>
        <begin position="43"/>
        <end position="62"/>
    </location>
</feature>
<dbReference type="OrthoDB" id="1441018at2"/>
<dbReference type="RefSeq" id="WP_132795809.1">
    <property type="nucleotide sequence ID" value="NZ_SLXM01000011.1"/>
</dbReference>
<evidence type="ECO:0000313" key="3">
    <source>
        <dbReference type="Proteomes" id="UP000294564"/>
    </source>
</evidence>
<dbReference type="Proteomes" id="UP000294564">
    <property type="component" value="Unassembled WGS sequence"/>
</dbReference>
<proteinExistence type="predicted"/>
<name>A0A4R2NLZ3_9FLAO</name>
<comment type="caution">
    <text evidence="2">The sequence shown here is derived from an EMBL/GenBank/DDBJ whole genome shotgun (WGS) entry which is preliminary data.</text>
</comment>
<protein>
    <recommendedName>
        <fullName evidence="4">Anti-sigma factor</fullName>
    </recommendedName>
</protein>
<keyword evidence="1" id="KW-0472">Membrane</keyword>
<dbReference type="AlphaFoldDB" id="A0A4R2NLZ3"/>